<evidence type="ECO:0000259" key="9">
    <source>
        <dbReference type="PROSITE" id="PS50878"/>
    </source>
</evidence>
<keyword evidence="5" id="KW-0540">Nuclease</keyword>
<dbReference type="FunFam" id="3.10.20.370:FF:000001">
    <property type="entry name" value="Retrovirus-related Pol polyprotein from transposon 17.6-like protein"/>
    <property type="match status" value="1"/>
</dbReference>
<reference evidence="10" key="1">
    <citation type="submission" date="2025-08" db="UniProtKB">
        <authorList>
            <consortium name="Ensembl"/>
        </authorList>
    </citation>
    <scope>IDENTIFICATION</scope>
</reference>
<dbReference type="InterPro" id="IPR041373">
    <property type="entry name" value="RT_RNaseH"/>
</dbReference>
<proteinExistence type="inferred from homology"/>
<dbReference type="PANTHER" id="PTHR37984">
    <property type="entry name" value="PROTEIN CBG26694"/>
    <property type="match status" value="1"/>
</dbReference>
<accession>A0A8C4N371</accession>
<dbReference type="InterPro" id="IPR043128">
    <property type="entry name" value="Rev_trsase/Diguanyl_cyclase"/>
</dbReference>
<evidence type="ECO:0000256" key="5">
    <source>
        <dbReference type="ARBA" id="ARBA00022722"/>
    </source>
</evidence>
<evidence type="ECO:0000256" key="7">
    <source>
        <dbReference type="ARBA" id="ARBA00022801"/>
    </source>
</evidence>
<dbReference type="GO" id="GO:0004523">
    <property type="term" value="F:RNA-DNA hybrid ribonuclease activity"/>
    <property type="evidence" value="ECO:0007669"/>
    <property type="project" value="UniProtKB-EC"/>
</dbReference>
<evidence type="ECO:0000313" key="10">
    <source>
        <dbReference type="Ensembl" id="ENSEBUP00000000765.1"/>
    </source>
</evidence>
<keyword evidence="8" id="KW-0695">RNA-directed DNA polymerase</keyword>
<evidence type="ECO:0000313" key="11">
    <source>
        <dbReference type="Proteomes" id="UP000694388"/>
    </source>
</evidence>
<organism evidence="10 11">
    <name type="scientific">Eptatretus burgeri</name>
    <name type="common">Inshore hagfish</name>
    <dbReference type="NCBI Taxonomy" id="7764"/>
    <lineage>
        <taxon>Eukaryota</taxon>
        <taxon>Metazoa</taxon>
        <taxon>Chordata</taxon>
        <taxon>Craniata</taxon>
        <taxon>Vertebrata</taxon>
        <taxon>Cyclostomata</taxon>
        <taxon>Myxini</taxon>
        <taxon>Myxiniformes</taxon>
        <taxon>Myxinidae</taxon>
        <taxon>Eptatretinae</taxon>
        <taxon>Eptatretus</taxon>
    </lineage>
</organism>
<dbReference type="GO" id="GO:0003964">
    <property type="term" value="F:RNA-directed DNA polymerase activity"/>
    <property type="evidence" value="ECO:0007669"/>
    <property type="project" value="UniProtKB-KW"/>
</dbReference>
<feature type="domain" description="Reverse transcriptase" evidence="9">
    <location>
        <begin position="1"/>
        <end position="161"/>
    </location>
</feature>
<dbReference type="OMA" id="AFITHCH"/>
<evidence type="ECO:0000256" key="6">
    <source>
        <dbReference type="ARBA" id="ARBA00022759"/>
    </source>
</evidence>
<keyword evidence="11" id="KW-1185">Reference proteome</keyword>
<dbReference type="Gene3D" id="3.30.70.270">
    <property type="match status" value="2"/>
</dbReference>
<evidence type="ECO:0000256" key="2">
    <source>
        <dbReference type="ARBA" id="ARBA00012180"/>
    </source>
</evidence>
<keyword evidence="6" id="KW-0255">Endonuclease</keyword>
<dbReference type="CDD" id="cd09274">
    <property type="entry name" value="RNase_HI_RT_Ty3"/>
    <property type="match status" value="1"/>
</dbReference>
<keyword evidence="4" id="KW-0548">Nucleotidyltransferase</keyword>
<name>A0A8C4N371_EPTBU</name>
<evidence type="ECO:0000256" key="8">
    <source>
        <dbReference type="ARBA" id="ARBA00022918"/>
    </source>
</evidence>
<dbReference type="Pfam" id="PF17917">
    <property type="entry name" value="RT_RNaseH"/>
    <property type="match status" value="1"/>
</dbReference>
<dbReference type="InterPro" id="IPR050951">
    <property type="entry name" value="Retrovirus_Pol_polyprotein"/>
</dbReference>
<dbReference type="Proteomes" id="UP000694388">
    <property type="component" value="Unplaced"/>
</dbReference>
<comment type="similarity">
    <text evidence="1">Belongs to the beta type-B retroviral polymerase family. HERV class-II K(HML-2) pol subfamily.</text>
</comment>
<evidence type="ECO:0000256" key="4">
    <source>
        <dbReference type="ARBA" id="ARBA00022695"/>
    </source>
</evidence>
<dbReference type="AlphaFoldDB" id="A0A8C4N371"/>
<dbReference type="EC" id="3.1.26.4" evidence="2"/>
<keyword evidence="3" id="KW-0808">Transferase</keyword>
<dbReference type="Gene3D" id="3.10.10.10">
    <property type="entry name" value="HIV Type 1 Reverse Transcriptase, subunit A, domain 1"/>
    <property type="match status" value="1"/>
</dbReference>
<evidence type="ECO:0000256" key="3">
    <source>
        <dbReference type="ARBA" id="ARBA00022679"/>
    </source>
</evidence>
<dbReference type="Ensembl" id="ENSEBUT00000001071.1">
    <property type="protein sequence ID" value="ENSEBUP00000000765.1"/>
    <property type="gene ID" value="ENSEBUG00000000828.1"/>
</dbReference>
<dbReference type="InterPro" id="IPR000477">
    <property type="entry name" value="RT_dom"/>
</dbReference>
<dbReference type="Pfam" id="PF00078">
    <property type="entry name" value="RVT_1"/>
    <property type="match status" value="1"/>
</dbReference>
<keyword evidence="7" id="KW-0378">Hydrolase</keyword>
<dbReference type="SUPFAM" id="SSF56672">
    <property type="entry name" value="DNA/RNA polymerases"/>
    <property type="match status" value="1"/>
</dbReference>
<protein>
    <recommendedName>
        <fullName evidence="2">ribonuclease H</fullName>
        <ecNumber evidence="2">3.1.26.4</ecNumber>
    </recommendedName>
</protein>
<dbReference type="GeneTree" id="ENSGT01100000263500"/>
<evidence type="ECO:0000256" key="1">
    <source>
        <dbReference type="ARBA" id="ARBA00010879"/>
    </source>
</evidence>
<dbReference type="PANTHER" id="PTHR37984:SF5">
    <property type="entry name" value="PROTEIN NYNRIN-LIKE"/>
    <property type="match status" value="1"/>
</dbReference>
<dbReference type="CDD" id="cd01647">
    <property type="entry name" value="RT_LTR"/>
    <property type="match status" value="1"/>
</dbReference>
<dbReference type="InterPro" id="IPR043502">
    <property type="entry name" value="DNA/RNA_pol_sf"/>
</dbReference>
<dbReference type="PROSITE" id="PS50878">
    <property type="entry name" value="RT_POL"/>
    <property type="match status" value="1"/>
</dbReference>
<reference evidence="10" key="2">
    <citation type="submission" date="2025-09" db="UniProtKB">
        <authorList>
            <consortium name="Ensembl"/>
        </authorList>
    </citation>
    <scope>IDENTIFICATION</scope>
</reference>
<sequence>MRVQRLDANLLITPETINKFTLLDGYPLPRIDDTVNKIAQYRVFSTIYLHSAYHQIPIRNEDKPYTAFEACGRLYQFARVPFGVTNGVACFQRIVDSFIQEEELVGTFAYLDNITICGMTQEEHDANLTKFLEAAKRKNITYNEDKCIFSTNRLSILGYVVEGGEMRPDPERLRPLQDLPVPRDMKSLRRILGFFAYYSQWIYDYSSKIRPLCATTTFPMTREAEVAFYLLKQDIEGSVVRAIDESVPFEVETDASDVAIAAVLTQAGRPVAFFSRTLQGPECRHASIEKEAQAIIETVRHWRQYLTGRHFTIKTDQRSVSYMFDKQHKNKIKNDKFMISHTPGT</sequence>